<protein>
    <submittedName>
        <fullName evidence="1">Uncharacterized protein</fullName>
    </submittedName>
</protein>
<accession>A0A3Q7ET95</accession>
<sequence length="129" mass="15532">MYILAQPCFDEWFQVMEFILAVILIQFDKIQHFVMSVFLVLNPLDFFGEDLTLSTDHWSQICIKEEDSEWYVLVNFTERKMEMKVPFWRKTVWATLRKTVKYLQGDRSMPCYIQVKLPAFCIFVVRVVM</sequence>
<reference evidence="1" key="1">
    <citation type="journal article" date="2012" name="Nature">
        <title>The tomato genome sequence provides insights into fleshy fruit evolution.</title>
        <authorList>
            <consortium name="Tomato Genome Consortium"/>
        </authorList>
    </citation>
    <scope>NUCLEOTIDE SEQUENCE [LARGE SCALE GENOMIC DNA]</scope>
    <source>
        <strain evidence="1">cv. Heinz 1706</strain>
    </source>
</reference>
<evidence type="ECO:0000313" key="2">
    <source>
        <dbReference type="Proteomes" id="UP000004994"/>
    </source>
</evidence>
<reference evidence="1" key="2">
    <citation type="submission" date="2019-01" db="UniProtKB">
        <authorList>
            <consortium name="EnsemblPlants"/>
        </authorList>
    </citation>
    <scope>IDENTIFICATION</scope>
    <source>
        <strain evidence="1">cv. Heinz 1706</strain>
    </source>
</reference>
<dbReference type="AlphaFoldDB" id="A0A3Q7ET95"/>
<name>A0A3Q7ET95_SOLLC</name>
<keyword evidence="2" id="KW-1185">Reference proteome</keyword>
<dbReference type="EnsemblPlants" id="Solyc01g106905.1.1">
    <property type="protein sequence ID" value="Solyc01g106905.1.1"/>
    <property type="gene ID" value="Solyc01g106905.1"/>
</dbReference>
<evidence type="ECO:0000313" key="1">
    <source>
        <dbReference type="EnsemblPlants" id="Solyc01g106905.1.1"/>
    </source>
</evidence>
<dbReference type="Proteomes" id="UP000004994">
    <property type="component" value="Chromosome 1"/>
</dbReference>
<organism evidence="1">
    <name type="scientific">Solanum lycopersicum</name>
    <name type="common">Tomato</name>
    <name type="synonym">Lycopersicon esculentum</name>
    <dbReference type="NCBI Taxonomy" id="4081"/>
    <lineage>
        <taxon>Eukaryota</taxon>
        <taxon>Viridiplantae</taxon>
        <taxon>Streptophyta</taxon>
        <taxon>Embryophyta</taxon>
        <taxon>Tracheophyta</taxon>
        <taxon>Spermatophyta</taxon>
        <taxon>Magnoliopsida</taxon>
        <taxon>eudicotyledons</taxon>
        <taxon>Gunneridae</taxon>
        <taxon>Pentapetalae</taxon>
        <taxon>asterids</taxon>
        <taxon>lamiids</taxon>
        <taxon>Solanales</taxon>
        <taxon>Solanaceae</taxon>
        <taxon>Solanoideae</taxon>
        <taxon>Solaneae</taxon>
        <taxon>Solanum</taxon>
        <taxon>Solanum subgen. Lycopersicon</taxon>
    </lineage>
</organism>
<proteinExistence type="predicted"/>
<dbReference type="Gramene" id="Solyc01g106905.1.1">
    <property type="protein sequence ID" value="Solyc01g106905.1.1"/>
    <property type="gene ID" value="Solyc01g106905.1"/>
</dbReference>
<dbReference type="InParanoid" id="A0A3Q7ET95"/>